<dbReference type="GO" id="GO:0008270">
    <property type="term" value="F:zinc ion binding"/>
    <property type="evidence" value="ECO:0007669"/>
    <property type="project" value="UniProtKB-KW"/>
</dbReference>
<keyword evidence="6" id="KW-0156">Chromatin regulator</keyword>
<accession>A0AAP0KB84</accession>
<keyword evidence="4 6" id="KW-0862">Zinc</keyword>
<evidence type="ECO:0000256" key="2">
    <source>
        <dbReference type="ARBA" id="ARBA00022723"/>
    </source>
</evidence>
<feature type="region of interest" description="Disordered" evidence="8">
    <location>
        <begin position="1"/>
        <end position="40"/>
    </location>
</feature>
<evidence type="ECO:0000256" key="1">
    <source>
        <dbReference type="ARBA" id="ARBA00004123"/>
    </source>
</evidence>
<feature type="compositionally biased region" description="Low complexity" evidence="8">
    <location>
        <begin position="19"/>
        <end position="29"/>
    </location>
</feature>
<dbReference type="PANTHER" id="PTHR23163:SF0">
    <property type="entry name" value="E3 UBIQUITIN-PROTEIN LIGASE BRE1"/>
    <property type="match status" value="1"/>
</dbReference>
<evidence type="ECO:0000256" key="5">
    <source>
        <dbReference type="ARBA" id="ARBA00023242"/>
    </source>
</evidence>
<keyword evidence="6" id="KW-0833">Ubl conjugation pathway</keyword>
<evidence type="ECO:0000256" key="4">
    <source>
        <dbReference type="ARBA" id="ARBA00022833"/>
    </source>
</evidence>
<keyword evidence="2 6" id="KW-0479">Metal-binding</keyword>
<reference evidence="9 10" key="1">
    <citation type="submission" date="2024-01" db="EMBL/GenBank/DDBJ databases">
        <title>Genome assemblies of Stephania.</title>
        <authorList>
            <person name="Yang L."/>
        </authorList>
    </citation>
    <scope>NUCLEOTIDE SEQUENCE [LARGE SCALE GENOMIC DNA]</scope>
    <source>
        <strain evidence="9">JXDWG</strain>
        <tissue evidence="9">Leaf</tissue>
    </source>
</reference>
<dbReference type="GO" id="GO:0006325">
    <property type="term" value="P:chromatin organization"/>
    <property type="evidence" value="ECO:0007669"/>
    <property type="project" value="UniProtKB-KW"/>
</dbReference>
<proteinExistence type="inferred from homology"/>
<evidence type="ECO:0000256" key="3">
    <source>
        <dbReference type="ARBA" id="ARBA00022771"/>
    </source>
</evidence>
<comment type="pathway">
    <text evidence="6">Protein modification; protein ubiquitination.</text>
</comment>
<dbReference type="GO" id="GO:0005634">
    <property type="term" value="C:nucleus"/>
    <property type="evidence" value="ECO:0007669"/>
    <property type="project" value="UniProtKB-SubCell"/>
</dbReference>
<dbReference type="PANTHER" id="PTHR23163">
    <property type="entry name" value="RING FINGER PROTEIN-RELATED"/>
    <property type="match status" value="1"/>
</dbReference>
<feature type="coiled-coil region" evidence="7">
    <location>
        <begin position="53"/>
        <end position="80"/>
    </location>
</feature>
<dbReference type="EC" id="2.3.2.27" evidence="6"/>
<name>A0AAP0KB84_9MAGN</name>
<keyword evidence="10" id="KW-1185">Reference proteome</keyword>
<dbReference type="GO" id="GO:0033503">
    <property type="term" value="C:HULC complex"/>
    <property type="evidence" value="ECO:0007669"/>
    <property type="project" value="TreeGrafter"/>
</dbReference>
<dbReference type="InterPro" id="IPR013956">
    <property type="entry name" value="E3_ubiquit_lig_Bre1"/>
</dbReference>
<dbReference type="GO" id="GO:0016567">
    <property type="term" value="P:protein ubiquitination"/>
    <property type="evidence" value="ECO:0007669"/>
    <property type="project" value="UniProtKB-UniRule"/>
</dbReference>
<evidence type="ECO:0000313" key="9">
    <source>
        <dbReference type="EMBL" id="KAK9148339.1"/>
    </source>
</evidence>
<evidence type="ECO:0000256" key="7">
    <source>
        <dbReference type="SAM" id="Coils"/>
    </source>
</evidence>
<protein>
    <recommendedName>
        <fullName evidence="6">E3 ubiquitin protein ligase</fullName>
        <ecNumber evidence="6">2.3.2.27</ecNumber>
    </recommendedName>
</protein>
<evidence type="ECO:0000256" key="8">
    <source>
        <dbReference type="SAM" id="MobiDB-lite"/>
    </source>
</evidence>
<sequence length="223" mass="23976">MGSTEPDRKRRHFSSISPTAAAAAAAAATTKRHPLLPTSEEKKLDTAVLQYKNQKLLQQLEVQKVEYITLENKLYQLKEKQHASNDTTTVVNQSWIKFVDELESCSIHLQKDIGQDAKHSSKLEGELVGASAGVDSKQALNEVDSGQLVGVDSKQAVNEVDSGQLVGASAVHGVDSKQAVNGIDIGHTLDNSGSGRSEICDPQSSPVFLSQHSVGRISSDCWA</sequence>
<dbReference type="EMBL" id="JBBNAG010000003">
    <property type="protein sequence ID" value="KAK9148339.1"/>
    <property type="molecule type" value="Genomic_DNA"/>
</dbReference>
<dbReference type="AlphaFoldDB" id="A0AAP0KB84"/>
<keyword evidence="3 6" id="KW-0863">Zinc-finger</keyword>
<gene>
    <name evidence="9" type="ORF">Scep_007096</name>
</gene>
<keyword evidence="5 6" id="KW-0539">Nucleus</keyword>
<evidence type="ECO:0000313" key="10">
    <source>
        <dbReference type="Proteomes" id="UP001419268"/>
    </source>
</evidence>
<keyword evidence="6 7" id="KW-0175">Coiled coil</keyword>
<dbReference type="GO" id="GO:0061630">
    <property type="term" value="F:ubiquitin protein ligase activity"/>
    <property type="evidence" value="ECO:0007669"/>
    <property type="project" value="UniProtKB-EC"/>
</dbReference>
<dbReference type="Proteomes" id="UP001419268">
    <property type="component" value="Unassembled WGS sequence"/>
</dbReference>
<comment type="caution">
    <text evidence="9">The sequence shown here is derived from an EMBL/GenBank/DDBJ whole genome shotgun (WGS) entry which is preliminary data.</text>
</comment>
<comment type="subcellular location">
    <subcellularLocation>
        <location evidence="1 6">Nucleus</location>
    </subcellularLocation>
</comment>
<organism evidence="9 10">
    <name type="scientific">Stephania cephalantha</name>
    <dbReference type="NCBI Taxonomy" id="152367"/>
    <lineage>
        <taxon>Eukaryota</taxon>
        <taxon>Viridiplantae</taxon>
        <taxon>Streptophyta</taxon>
        <taxon>Embryophyta</taxon>
        <taxon>Tracheophyta</taxon>
        <taxon>Spermatophyta</taxon>
        <taxon>Magnoliopsida</taxon>
        <taxon>Ranunculales</taxon>
        <taxon>Menispermaceae</taxon>
        <taxon>Menispermoideae</taxon>
        <taxon>Cissampelideae</taxon>
        <taxon>Stephania</taxon>
    </lineage>
</organism>
<evidence type="ECO:0000256" key="6">
    <source>
        <dbReference type="RuleBase" id="RU365038"/>
    </source>
</evidence>
<keyword evidence="6" id="KW-0808">Transferase</keyword>
<comment type="catalytic activity">
    <reaction evidence="6">
        <text>S-ubiquitinyl-[E2 ubiquitin-conjugating enzyme]-L-cysteine + [acceptor protein]-L-lysine = [E2 ubiquitin-conjugating enzyme]-L-cysteine + N(6)-ubiquitinyl-[acceptor protein]-L-lysine.</text>
        <dbReference type="EC" id="2.3.2.27"/>
    </reaction>
</comment>
<comment type="similarity">
    <text evidence="6">Belongs to the BRE1 family.</text>
</comment>